<evidence type="ECO:0000256" key="1">
    <source>
        <dbReference type="SAM" id="MobiDB-lite"/>
    </source>
</evidence>
<gene>
    <name evidence="4" type="ORF">B0J15DRAFT_491095</name>
</gene>
<dbReference type="InterPro" id="IPR056637">
    <property type="entry name" value="DUF7735"/>
</dbReference>
<dbReference type="Pfam" id="PF24870">
    <property type="entry name" value="DUF7735"/>
    <property type="match status" value="1"/>
</dbReference>
<dbReference type="OrthoDB" id="3561078at2759"/>
<dbReference type="Proteomes" id="UP000736672">
    <property type="component" value="Unassembled WGS sequence"/>
</dbReference>
<feature type="compositionally biased region" description="Low complexity" evidence="1">
    <location>
        <begin position="154"/>
        <end position="190"/>
    </location>
</feature>
<sequence length="214" mass="21829">MQSKIVLVSLLASAVSAQGNFMAHPQMKRDLLAPRATDSVAGLDKECQSAIMEVYKTLPTPAPEIVKDLTEHPQTDPCHFSTPASLSKEYASYSSEVLGWYSKNEAEIKSALEECPALSKYANAVPICSDAAAAGGDKTKATEATKTAEETEAETAATESGASKPSGSASAESASDAAATPTTSSPAQATNGAAREGGMIYAAAAVAGIVVAAL</sequence>
<feature type="domain" description="DUF7735" evidence="3">
    <location>
        <begin position="43"/>
        <end position="117"/>
    </location>
</feature>
<feature type="signal peptide" evidence="2">
    <location>
        <begin position="1"/>
        <end position="17"/>
    </location>
</feature>
<name>A0A9P9HX64_FUSSL</name>
<dbReference type="EMBL" id="JAGTJS010000007">
    <property type="protein sequence ID" value="KAH7264577.1"/>
    <property type="molecule type" value="Genomic_DNA"/>
</dbReference>
<comment type="caution">
    <text evidence="4">The sequence shown here is derived from an EMBL/GenBank/DDBJ whole genome shotgun (WGS) entry which is preliminary data.</text>
</comment>
<feature type="region of interest" description="Disordered" evidence="1">
    <location>
        <begin position="135"/>
        <end position="191"/>
    </location>
</feature>
<reference evidence="4" key="1">
    <citation type="journal article" date="2021" name="Nat. Commun.">
        <title>Genetic determinants of endophytism in the Arabidopsis root mycobiome.</title>
        <authorList>
            <person name="Mesny F."/>
            <person name="Miyauchi S."/>
            <person name="Thiergart T."/>
            <person name="Pickel B."/>
            <person name="Atanasova L."/>
            <person name="Karlsson M."/>
            <person name="Huettel B."/>
            <person name="Barry K.W."/>
            <person name="Haridas S."/>
            <person name="Chen C."/>
            <person name="Bauer D."/>
            <person name="Andreopoulos W."/>
            <person name="Pangilinan J."/>
            <person name="LaButti K."/>
            <person name="Riley R."/>
            <person name="Lipzen A."/>
            <person name="Clum A."/>
            <person name="Drula E."/>
            <person name="Henrissat B."/>
            <person name="Kohler A."/>
            <person name="Grigoriev I.V."/>
            <person name="Martin F.M."/>
            <person name="Hacquard S."/>
        </authorList>
    </citation>
    <scope>NUCLEOTIDE SEQUENCE</scope>
    <source>
        <strain evidence="4">FSSC 5 MPI-SDFR-AT-0091</strain>
    </source>
</reference>
<feature type="chain" id="PRO_5040135049" description="DUF7735 domain-containing protein" evidence="2">
    <location>
        <begin position="18"/>
        <end position="214"/>
    </location>
</feature>
<feature type="compositionally biased region" description="Basic and acidic residues" evidence="1">
    <location>
        <begin position="137"/>
        <end position="149"/>
    </location>
</feature>
<proteinExistence type="predicted"/>
<evidence type="ECO:0000256" key="2">
    <source>
        <dbReference type="SAM" id="SignalP"/>
    </source>
</evidence>
<evidence type="ECO:0000313" key="5">
    <source>
        <dbReference type="Proteomes" id="UP000736672"/>
    </source>
</evidence>
<organism evidence="4 5">
    <name type="scientific">Fusarium solani</name>
    <name type="common">Filamentous fungus</name>
    <dbReference type="NCBI Taxonomy" id="169388"/>
    <lineage>
        <taxon>Eukaryota</taxon>
        <taxon>Fungi</taxon>
        <taxon>Dikarya</taxon>
        <taxon>Ascomycota</taxon>
        <taxon>Pezizomycotina</taxon>
        <taxon>Sordariomycetes</taxon>
        <taxon>Hypocreomycetidae</taxon>
        <taxon>Hypocreales</taxon>
        <taxon>Nectriaceae</taxon>
        <taxon>Fusarium</taxon>
        <taxon>Fusarium solani species complex</taxon>
    </lineage>
</organism>
<accession>A0A9P9HX64</accession>
<keyword evidence="5" id="KW-1185">Reference proteome</keyword>
<dbReference type="AlphaFoldDB" id="A0A9P9HX64"/>
<protein>
    <recommendedName>
        <fullName evidence="3">DUF7735 domain-containing protein</fullName>
    </recommendedName>
</protein>
<keyword evidence="2" id="KW-0732">Signal</keyword>
<evidence type="ECO:0000259" key="3">
    <source>
        <dbReference type="Pfam" id="PF24870"/>
    </source>
</evidence>
<evidence type="ECO:0000313" key="4">
    <source>
        <dbReference type="EMBL" id="KAH7264577.1"/>
    </source>
</evidence>